<protein>
    <submittedName>
        <fullName evidence="1">Uncharacterized protein</fullName>
    </submittedName>
</protein>
<comment type="caution">
    <text evidence="1">The sequence shown here is derived from an EMBL/GenBank/DDBJ whole genome shotgun (WGS) entry which is preliminary data.</text>
</comment>
<keyword evidence="2" id="KW-1185">Reference proteome</keyword>
<evidence type="ECO:0000313" key="2">
    <source>
        <dbReference type="Proteomes" id="UP000593564"/>
    </source>
</evidence>
<evidence type="ECO:0000313" key="1">
    <source>
        <dbReference type="EMBL" id="KAF5934540.1"/>
    </source>
</evidence>
<gene>
    <name evidence="1" type="ORF">HYC85_030711</name>
</gene>
<proteinExistence type="predicted"/>
<sequence length="101" mass="11177">MENLASSVKLQQREVRVHHDYGDSTQELIDKCMTRLYSLEGLDLQDLLIVFGLTVHDNPANQAIMVRIPTDVAVISWLRMKKSQSMGGPSAANSGMGGGWF</sequence>
<dbReference type="EMBL" id="JACBKZ010000014">
    <property type="protein sequence ID" value="KAF5934540.1"/>
    <property type="molecule type" value="Genomic_DNA"/>
</dbReference>
<organism evidence="1 2">
    <name type="scientific">Camellia sinensis</name>
    <name type="common">Tea plant</name>
    <name type="synonym">Thea sinensis</name>
    <dbReference type="NCBI Taxonomy" id="4442"/>
    <lineage>
        <taxon>Eukaryota</taxon>
        <taxon>Viridiplantae</taxon>
        <taxon>Streptophyta</taxon>
        <taxon>Embryophyta</taxon>
        <taxon>Tracheophyta</taxon>
        <taxon>Spermatophyta</taxon>
        <taxon>Magnoliopsida</taxon>
        <taxon>eudicotyledons</taxon>
        <taxon>Gunneridae</taxon>
        <taxon>Pentapetalae</taxon>
        <taxon>asterids</taxon>
        <taxon>Ericales</taxon>
        <taxon>Theaceae</taxon>
        <taxon>Camellia</taxon>
    </lineage>
</organism>
<name>A0A7J7G1E9_CAMSI</name>
<reference evidence="2" key="1">
    <citation type="journal article" date="2020" name="Nat. Commun.">
        <title>Genome assembly of wild tea tree DASZ reveals pedigree and selection history of tea varieties.</title>
        <authorList>
            <person name="Zhang W."/>
            <person name="Zhang Y."/>
            <person name="Qiu H."/>
            <person name="Guo Y."/>
            <person name="Wan H."/>
            <person name="Zhang X."/>
            <person name="Scossa F."/>
            <person name="Alseekh S."/>
            <person name="Zhang Q."/>
            <person name="Wang P."/>
            <person name="Xu L."/>
            <person name="Schmidt M.H."/>
            <person name="Jia X."/>
            <person name="Li D."/>
            <person name="Zhu A."/>
            <person name="Guo F."/>
            <person name="Chen W."/>
            <person name="Ni D."/>
            <person name="Usadel B."/>
            <person name="Fernie A.R."/>
            <person name="Wen W."/>
        </authorList>
    </citation>
    <scope>NUCLEOTIDE SEQUENCE [LARGE SCALE GENOMIC DNA]</scope>
    <source>
        <strain evidence="2">cv. G240</strain>
    </source>
</reference>
<accession>A0A7J7G1E9</accession>
<dbReference type="AlphaFoldDB" id="A0A7J7G1E9"/>
<dbReference type="Proteomes" id="UP000593564">
    <property type="component" value="Unassembled WGS sequence"/>
</dbReference>
<reference evidence="1 2" key="2">
    <citation type="submission" date="2020-07" db="EMBL/GenBank/DDBJ databases">
        <title>Genome assembly of wild tea tree DASZ reveals pedigree and selection history of tea varieties.</title>
        <authorList>
            <person name="Zhang W."/>
        </authorList>
    </citation>
    <scope>NUCLEOTIDE SEQUENCE [LARGE SCALE GENOMIC DNA]</scope>
    <source>
        <strain evidence="2">cv. G240</strain>
        <tissue evidence="1">Leaf</tissue>
    </source>
</reference>